<evidence type="ECO:0000313" key="1">
    <source>
        <dbReference type="EMBL" id="ASB89521.1"/>
    </source>
</evidence>
<proteinExistence type="predicted"/>
<dbReference type="Proteomes" id="UP000196877">
    <property type="component" value="Chromosome"/>
</dbReference>
<evidence type="ECO:0000313" key="2">
    <source>
        <dbReference type="Proteomes" id="UP000196877"/>
    </source>
</evidence>
<sequence length="81" mass="9574">MYRQKLKNPVYTAKRTPITIQCFTREMNCIDFYHVLYPGSRIVEVPHSVLHRKVLNIGFLHLINNHLLRFSPQGSDRHVKS</sequence>
<accession>A0ABN5AFS3</accession>
<protein>
    <recommendedName>
        <fullName evidence="3">Transposase</fullName>
    </recommendedName>
</protein>
<gene>
    <name evidence="1" type="ORF">S101395_03014</name>
</gene>
<dbReference type="EMBL" id="CP021920">
    <property type="protein sequence ID" value="ASB89521.1"/>
    <property type="molecule type" value="Genomic_DNA"/>
</dbReference>
<organism evidence="1 2">
    <name type="scientific">Bacillus sonorensis</name>
    <dbReference type="NCBI Taxonomy" id="119858"/>
    <lineage>
        <taxon>Bacteria</taxon>
        <taxon>Bacillati</taxon>
        <taxon>Bacillota</taxon>
        <taxon>Bacilli</taxon>
        <taxon>Bacillales</taxon>
        <taxon>Bacillaceae</taxon>
        <taxon>Bacillus</taxon>
    </lineage>
</organism>
<reference evidence="1 2" key="1">
    <citation type="submission" date="2017-06" db="EMBL/GenBank/DDBJ databases">
        <title>Genome sequence of Bacillus sonorensis strain SRCM101395.</title>
        <authorList>
            <person name="Cho S.H."/>
        </authorList>
    </citation>
    <scope>NUCLEOTIDE SEQUENCE [LARGE SCALE GENOMIC DNA]</scope>
    <source>
        <strain evidence="1 2">SRCM101395</strain>
    </source>
</reference>
<keyword evidence="2" id="KW-1185">Reference proteome</keyword>
<evidence type="ECO:0008006" key="3">
    <source>
        <dbReference type="Google" id="ProtNLM"/>
    </source>
</evidence>
<name>A0ABN5AFS3_9BACI</name>